<dbReference type="AlphaFoldDB" id="A0A423VBQ2"/>
<comment type="caution">
    <text evidence="2">The sequence shown here is derived from an EMBL/GenBank/DDBJ whole genome shotgun (WGS) entry which is preliminary data.</text>
</comment>
<accession>A0A423VBQ2</accession>
<dbReference type="Pfam" id="PF17132">
    <property type="entry name" value="Glyco_hydro_106"/>
    <property type="match status" value="1"/>
</dbReference>
<feature type="signal peptide" evidence="1">
    <location>
        <begin position="1"/>
        <end position="26"/>
    </location>
</feature>
<dbReference type="EMBL" id="LKEA01000081">
    <property type="protein sequence ID" value="ROV88303.1"/>
    <property type="molecule type" value="Genomic_DNA"/>
</dbReference>
<name>A0A423VBQ2_9PEZI</name>
<dbReference type="STRING" id="356882.A0A423VBQ2"/>
<dbReference type="OrthoDB" id="2588159at2759"/>
<proteinExistence type="predicted"/>
<protein>
    <recommendedName>
        <fullName evidence="4">Secreted protein</fullName>
    </recommendedName>
</protein>
<keyword evidence="3" id="KW-1185">Reference proteome</keyword>
<dbReference type="PANTHER" id="PTHR36848">
    <property type="entry name" value="DNA-BINDING PROTEIN (PUTATIVE SECRETED PROTEIN)-RELATED"/>
    <property type="match status" value="1"/>
</dbReference>
<reference evidence="2 3" key="1">
    <citation type="submission" date="2015-09" db="EMBL/GenBank/DDBJ databases">
        <title>Host preference determinants of Valsa canker pathogens revealed by comparative genomics.</title>
        <authorList>
            <person name="Yin Z."/>
            <person name="Huang L."/>
        </authorList>
    </citation>
    <scope>NUCLEOTIDE SEQUENCE [LARGE SCALE GENOMIC DNA]</scope>
    <source>
        <strain evidence="2 3">03-1</strain>
    </source>
</reference>
<evidence type="ECO:0000256" key="1">
    <source>
        <dbReference type="SAM" id="SignalP"/>
    </source>
</evidence>
<evidence type="ECO:0008006" key="4">
    <source>
        <dbReference type="Google" id="ProtNLM"/>
    </source>
</evidence>
<evidence type="ECO:0000313" key="2">
    <source>
        <dbReference type="EMBL" id="ROV88303.1"/>
    </source>
</evidence>
<dbReference type="PANTHER" id="PTHR36848:SF2">
    <property type="entry name" value="SECRETED PROTEIN"/>
    <property type="match status" value="1"/>
</dbReference>
<sequence>MAWPSPLSCVLALAVFVSTMIRHVVAREYGFANPSNVYRPKFRYWLPDASASSDIVAKDISSMSTIGAGGLQFVPFYLYGLVYSQIGMGSAAPNSVAPPTDWSIYGFGDEAFNMLFKDVLQAVRDEGDGFVIDFALGPSQGAGVPSVPGTDGLAVQLVPGNAAVVAGKSFSGPVPPPYLPEIIQSGVNFQNTLEKFGTANFTAIFAMRVVGDTSKTGDGYGAGDSTLPLVVLDEDSYVDLTPLVSTDGQLEWTPPVSGLNSTWRIFSFWEQYTNQRECHGGLNATTVIGNGSWIVDHFSSTGAQKVTKFWDEQILTDQETAELLSSVGEYAWEDSLEMLAALYWTPDFLSRFEHEMGYNIIKYLPLLYNPTNAWYAGSTVYPELYQYGEYTLDNQSVHEPNYYAVLGSGYQDYIDHFEKWSHFRGVHYSNQPAYNLPLEMLRMIPSVDTPECESLGFDDSLSSYRQFSGPAHLSGRNVISSEMGAVSGPAYNLTIPQLLFHIKRSLAGGVTQHVLHGSPYSGNYPNTTWPGYTPFYYLFSEQWTPHLPTFGSGHLKDAVGWIGRNQWVLQQGKPKIDLAVYYYAAPWAPGGEDVFGGVDGLGALGYTYDYLGPENLLLPQAIVTEGLLAADGPAYKALVFSGQQVITNEAAQVVLAFAKAGLPIIVVGGKSSLPNETYPSTMAHTALLATTMAQLADSPSVHFLPSVSEVAGVLSQLSIKPRVGLNCTSNPVYPVLRSDVDKGVEYMWLYNDQDLVVNCTVSFTTSRHKSTTPFVYDAFTGKQEELVQYATHGDTFTLPVSLAANETTILAFKLGPSKSTGNKKSFVTSSSHNVASIRRSPSNSRSTSVLATITSSGSATLTFDSGKTVMFDVSLPMAADLTTWDITIEDWHAPDDLFDIEAGTVITLHNFTDHPLVPWTDLGAGFEKVSGVGRYTTQFTVPPLPSTNNASTCITQRIGALLSLGPVVNTVRVSIDGVQLPPIDPVRPVVDISSYLGKAGHEHELTVEVSTTLFNRVKSMADEIMMWGQIASVQQSLYASEGPFGYGLLGPVTVQWISVAEVDVGAL</sequence>
<evidence type="ECO:0000313" key="3">
    <source>
        <dbReference type="Proteomes" id="UP000283895"/>
    </source>
</evidence>
<dbReference type="Proteomes" id="UP000283895">
    <property type="component" value="Unassembled WGS sequence"/>
</dbReference>
<dbReference type="InterPro" id="IPR053161">
    <property type="entry name" value="Ulvan_degrading_GH"/>
</dbReference>
<gene>
    <name evidence="2" type="ORF">VMCG_10483</name>
</gene>
<organism evidence="2 3">
    <name type="scientific">Cytospora schulzeri</name>
    <dbReference type="NCBI Taxonomy" id="448051"/>
    <lineage>
        <taxon>Eukaryota</taxon>
        <taxon>Fungi</taxon>
        <taxon>Dikarya</taxon>
        <taxon>Ascomycota</taxon>
        <taxon>Pezizomycotina</taxon>
        <taxon>Sordariomycetes</taxon>
        <taxon>Sordariomycetidae</taxon>
        <taxon>Diaporthales</taxon>
        <taxon>Cytosporaceae</taxon>
        <taxon>Cytospora</taxon>
    </lineage>
</organism>
<feature type="chain" id="PRO_5019021723" description="Secreted protein" evidence="1">
    <location>
        <begin position="27"/>
        <end position="1067"/>
    </location>
</feature>
<keyword evidence="1" id="KW-0732">Signal</keyword>